<sequence>MPLISIIVPVYNTEKYLPICLDSLVNQTFKDIEVICIDDKSKDSSLKILQDYSKKDSRIKIIKNEVNKGLGETRNVGIRNSKGNYISFVDSDDYIDINFIKYFYETAKKYDADIVSTSNIMSINEDKIIPYKDNKVYNLKNNVNWQEGISNLQIENLKYDTYEFINYMSWNKLWKKDFIIKNDLFFNLKDRGEDIDIFYKLFCHNPKTSYNNKAIYYYRQREGSIIDSRGKDISFIISAIKFIDNNINYYNKNCPQKLPYLLNKTISNLFYEFENYEDKKTGYIYIYNYFKNLDLSEKDFLTYKDYIKFLTLKNINIYENYLIFEYNNKLYGNLEKKYHNLVNQLVYFIPFRKLRDKLRQKLLDN</sequence>
<feature type="domain" description="Glycosyltransferase 2-like" evidence="1">
    <location>
        <begin position="5"/>
        <end position="148"/>
    </location>
</feature>
<dbReference type="AlphaFoldDB" id="A0A5C8D130"/>
<dbReference type="EMBL" id="SAXU01000003">
    <property type="protein sequence ID" value="TXJ17752.1"/>
    <property type="molecule type" value="Genomic_DNA"/>
</dbReference>
<name>A0A5C8D130_9SPIR</name>
<evidence type="ECO:0000259" key="1">
    <source>
        <dbReference type="Pfam" id="PF00535"/>
    </source>
</evidence>
<dbReference type="SUPFAM" id="SSF53448">
    <property type="entry name" value="Nucleotide-diphospho-sugar transferases"/>
    <property type="match status" value="1"/>
</dbReference>
<dbReference type="RefSeq" id="WP_147739647.1">
    <property type="nucleotide sequence ID" value="NZ_SAXU01000003.1"/>
</dbReference>
<protein>
    <submittedName>
        <fullName evidence="2">Glycosyltransferase family 2 protein</fullName>
    </submittedName>
</protein>
<accession>A0A5C8D130</accession>
<dbReference type="PANTHER" id="PTHR22916:SF3">
    <property type="entry name" value="UDP-GLCNAC:BETAGAL BETA-1,3-N-ACETYLGLUCOSAMINYLTRANSFERASE-LIKE PROTEIN 1"/>
    <property type="match status" value="1"/>
</dbReference>
<evidence type="ECO:0000313" key="3">
    <source>
        <dbReference type="Proteomes" id="UP000324638"/>
    </source>
</evidence>
<organism evidence="2 3">
    <name type="scientific">Brachyspira aalborgi</name>
    <dbReference type="NCBI Taxonomy" id="29522"/>
    <lineage>
        <taxon>Bacteria</taxon>
        <taxon>Pseudomonadati</taxon>
        <taxon>Spirochaetota</taxon>
        <taxon>Spirochaetia</taxon>
        <taxon>Brachyspirales</taxon>
        <taxon>Brachyspiraceae</taxon>
        <taxon>Brachyspira</taxon>
    </lineage>
</organism>
<dbReference type="InterPro" id="IPR029044">
    <property type="entry name" value="Nucleotide-diphossugar_trans"/>
</dbReference>
<reference evidence="2 3" key="1">
    <citation type="journal article" date="1992" name="Lakartidningen">
        <title>[Penicillin V and not amoxicillin is the first choice preparation in acute otitis].</title>
        <authorList>
            <person name="Kamme C."/>
            <person name="Lundgren K."/>
            <person name="Prellner K."/>
        </authorList>
    </citation>
    <scope>NUCLEOTIDE SEQUENCE [LARGE SCALE GENOMIC DNA]</scope>
    <source>
        <strain evidence="2 3">513A</strain>
    </source>
</reference>
<comment type="caution">
    <text evidence="2">The sequence shown here is derived from an EMBL/GenBank/DDBJ whole genome shotgun (WGS) entry which is preliminary data.</text>
</comment>
<proteinExistence type="predicted"/>
<gene>
    <name evidence="2" type="ORF">EPJ79_11380</name>
</gene>
<dbReference type="Pfam" id="PF00535">
    <property type="entry name" value="Glycos_transf_2"/>
    <property type="match status" value="1"/>
</dbReference>
<dbReference type="CDD" id="cd00761">
    <property type="entry name" value="Glyco_tranf_GTA_type"/>
    <property type="match status" value="1"/>
</dbReference>
<keyword evidence="2" id="KW-0808">Transferase</keyword>
<evidence type="ECO:0000313" key="2">
    <source>
        <dbReference type="EMBL" id="TXJ17752.1"/>
    </source>
</evidence>
<dbReference type="GO" id="GO:0016758">
    <property type="term" value="F:hexosyltransferase activity"/>
    <property type="evidence" value="ECO:0007669"/>
    <property type="project" value="UniProtKB-ARBA"/>
</dbReference>
<dbReference type="InterPro" id="IPR001173">
    <property type="entry name" value="Glyco_trans_2-like"/>
</dbReference>
<dbReference type="Gene3D" id="3.90.550.10">
    <property type="entry name" value="Spore Coat Polysaccharide Biosynthesis Protein SpsA, Chain A"/>
    <property type="match status" value="1"/>
</dbReference>
<dbReference type="Proteomes" id="UP000324638">
    <property type="component" value="Unassembled WGS sequence"/>
</dbReference>
<dbReference type="PANTHER" id="PTHR22916">
    <property type="entry name" value="GLYCOSYLTRANSFERASE"/>
    <property type="match status" value="1"/>
</dbReference>